<organism evidence="1 2">
    <name type="scientific">Pontibacter flavimaris</name>
    <dbReference type="NCBI Taxonomy" id="1797110"/>
    <lineage>
        <taxon>Bacteria</taxon>
        <taxon>Pseudomonadati</taxon>
        <taxon>Bacteroidota</taxon>
        <taxon>Cytophagia</taxon>
        <taxon>Cytophagales</taxon>
        <taxon>Hymenobacteraceae</taxon>
        <taxon>Pontibacter</taxon>
    </lineage>
</organism>
<protein>
    <submittedName>
        <fullName evidence="1">Uncharacterized protein</fullName>
    </submittedName>
</protein>
<accession>A0A1Q5PIV0</accession>
<dbReference type="EMBL" id="LVWA01000002">
    <property type="protein sequence ID" value="OKL42145.1"/>
    <property type="molecule type" value="Genomic_DNA"/>
</dbReference>
<dbReference type="AlphaFoldDB" id="A0A1Q5PIV0"/>
<comment type="caution">
    <text evidence="1">The sequence shown here is derived from an EMBL/GenBank/DDBJ whole genome shotgun (WGS) entry which is preliminary data.</text>
</comment>
<sequence length="104" mass="10931">MLASFELLLSLVLEGTACTCCMAMAVAIESVPSPWVERLVRSGALQGQRPGAGGNTARCQRTSPLGLESAKAGDATVGLWELEDQRKLASIACIELQEAVAKKV</sequence>
<evidence type="ECO:0000313" key="2">
    <source>
        <dbReference type="Proteomes" id="UP000186551"/>
    </source>
</evidence>
<reference evidence="1 2" key="1">
    <citation type="submission" date="2016-03" db="EMBL/GenBank/DDBJ databases">
        <title>Genome sequence of Pontibacter sp. nov., of the family cytophagaceae, isolated from marine sediment of the Yellow Sea, China.</title>
        <authorList>
            <person name="Zhang G."/>
            <person name="Zhang R."/>
        </authorList>
    </citation>
    <scope>NUCLEOTIDE SEQUENCE [LARGE SCALE GENOMIC DNA]</scope>
    <source>
        <strain evidence="1 2">S10-8</strain>
    </source>
</reference>
<gene>
    <name evidence="1" type="ORF">A3841_09140</name>
</gene>
<proteinExistence type="predicted"/>
<dbReference type="Proteomes" id="UP000186551">
    <property type="component" value="Unassembled WGS sequence"/>
</dbReference>
<name>A0A1Q5PIV0_9BACT</name>
<evidence type="ECO:0000313" key="1">
    <source>
        <dbReference type="EMBL" id="OKL42145.1"/>
    </source>
</evidence>
<keyword evidence="2" id="KW-1185">Reference proteome</keyword>